<dbReference type="SUPFAM" id="SSF47413">
    <property type="entry name" value="lambda repressor-like DNA-binding domains"/>
    <property type="match status" value="1"/>
</dbReference>
<name>A0A1E5PK29_9ACTN</name>
<comment type="caution">
    <text evidence="2">The sequence shown here is derived from an EMBL/GenBank/DDBJ whole genome shotgun (WGS) entry which is preliminary data.</text>
</comment>
<reference evidence="2 3" key="1">
    <citation type="submission" date="2016-08" db="EMBL/GenBank/DDBJ databases">
        <title>Complete genome sequence of Streptomyces agglomeratus strain 6-3-2, a novel anti-MRSA actinomycete isolated from Wuli of Tebit, China.</title>
        <authorList>
            <person name="Chen X."/>
        </authorList>
    </citation>
    <scope>NUCLEOTIDE SEQUENCE [LARGE SCALE GENOMIC DNA]</scope>
    <source>
        <strain evidence="2 3">6-3-2</strain>
    </source>
</reference>
<organism evidence="2 3">
    <name type="scientific">Streptomyces agglomeratus</name>
    <dbReference type="NCBI Taxonomy" id="285458"/>
    <lineage>
        <taxon>Bacteria</taxon>
        <taxon>Bacillati</taxon>
        <taxon>Actinomycetota</taxon>
        <taxon>Actinomycetes</taxon>
        <taxon>Kitasatosporales</taxon>
        <taxon>Streptomycetaceae</taxon>
        <taxon>Streptomyces</taxon>
    </lineage>
</organism>
<feature type="domain" description="HTH cro/C1-type" evidence="1">
    <location>
        <begin position="3"/>
        <end position="56"/>
    </location>
</feature>
<sequence length="77" mass="8115">MPRQARERAGLGLREAARKAGLSGGYVTHLEAGDRSLSLTLAKRIAEALELGEDEQAMLYGVAVTDAGRDHPARAAA</sequence>
<dbReference type="OrthoDB" id="4330807at2"/>
<dbReference type="PROSITE" id="PS50943">
    <property type="entry name" value="HTH_CROC1"/>
    <property type="match status" value="1"/>
</dbReference>
<protein>
    <recommendedName>
        <fullName evidence="1">HTH cro/C1-type domain-containing protein</fullName>
    </recommendedName>
</protein>
<accession>A0A1E5PK29</accession>
<proteinExistence type="predicted"/>
<evidence type="ECO:0000313" key="3">
    <source>
        <dbReference type="Proteomes" id="UP000095759"/>
    </source>
</evidence>
<dbReference type="CDD" id="cd00093">
    <property type="entry name" value="HTH_XRE"/>
    <property type="match status" value="1"/>
</dbReference>
<dbReference type="GO" id="GO:0003677">
    <property type="term" value="F:DNA binding"/>
    <property type="evidence" value="ECO:0007669"/>
    <property type="project" value="InterPro"/>
</dbReference>
<dbReference type="AlphaFoldDB" id="A0A1E5PK29"/>
<dbReference type="InterPro" id="IPR001387">
    <property type="entry name" value="Cro/C1-type_HTH"/>
</dbReference>
<dbReference type="InterPro" id="IPR010982">
    <property type="entry name" value="Lambda_DNA-bd_dom_sf"/>
</dbReference>
<keyword evidence="3" id="KW-1185">Reference proteome</keyword>
<dbReference type="RefSeq" id="WP_069930872.1">
    <property type="nucleotide sequence ID" value="NZ_MEHI01000001.1"/>
</dbReference>
<dbReference type="EMBL" id="MEHJ01000001">
    <property type="protein sequence ID" value="OEJ29795.1"/>
    <property type="molecule type" value="Genomic_DNA"/>
</dbReference>
<gene>
    <name evidence="2" type="ORF">AS594_29795</name>
</gene>
<dbReference type="Pfam" id="PF13560">
    <property type="entry name" value="HTH_31"/>
    <property type="match status" value="1"/>
</dbReference>
<evidence type="ECO:0000313" key="2">
    <source>
        <dbReference type="EMBL" id="OEJ29795.1"/>
    </source>
</evidence>
<dbReference type="Proteomes" id="UP000095759">
    <property type="component" value="Unassembled WGS sequence"/>
</dbReference>
<dbReference type="Gene3D" id="1.10.260.40">
    <property type="entry name" value="lambda repressor-like DNA-binding domains"/>
    <property type="match status" value="1"/>
</dbReference>
<dbReference type="SMART" id="SM00530">
    <property type="entry name" value="HTH_XRE"/>
    <property type="match status" value="1"/>
</dbReference>
<evidence type="ECO:0000259" key="1">
    <source>
        <dbReference type="PROSITE" id="PS50943"/>
    </source>
</evidence>